<dbReference type="KEGG" id="cfj:CFIO01_08652"/>
<gene>
    <name evidence="2" type="ORF">CFIO01_08652</name>
</gene>
<organism evidence="2 3">
    <name type="scientific">Colletotrichum fioriniae PJ7</name>
    <dbReference type="NCBI Taxonomy" id="1445577"/>
    <lineage>
        <taxon>Eukaryota</taxon>
        <taxon>Fungi</taxon>
        <taxon>Dikarya</taxon>
        <taxon>Ascomycota</taxon>
        <taxon>Pezizomycotina</taxon>
        <taxon>Sordariomycetes</taxon>
        <taxon>Hypocreomycetidae</taxon>
        <taxon>Glomerellales</taxon>
        <taxon>Glomerellaceae</taxon>
        <taxon>Colletotrichum</taxon>
        <taxon>Colletotrichum acutatum species complex</taxon>
    </lineage>
</organism>
<comment type="caution">
    <text evidence="2">The sequence shown here is derived from an EMBL/GenBank/DDBJ whole genome shotgun (WGS) entry which is preliminary data.</text>
</comment>
<dbReference type="InterPro" id="IPR036928">
    <property type="entry name" value="AS_sf"/>
</dbReference>
<dbReference type="OrthoDB" id="566138at2759"/>
<dbReference type="AlphaFoldDB" id="A0A010QR73"/>
<dbReference type="STRING" id="1445577.A0A010QR73"/>
<dbReference type="PANTHER" id="PTHR42678:SF37">
    <property type="entry name" value="AMIDASE C869.01-RELATED"/>
    <property type="match status" value="1"/>
</dbReference>
<evidence type="ECO:0000313" key="3">
    <source>
        <dbReference type="Proteomes" id="UP000020467"/>
    </source>
</evidence>
<feature type="domain" description="Amidase" evidence="1">
    <location>
        <begin position="208"/>
        <end position="358"/>
    </location>
</feature>
<dbReference type="EMBL" id="JARH01000564">
    <property type="protein sequence ID" value="EXF79175.1"/>
    <property type="molecule type" value="Genomic_DNA"/>
</dbReference>
<evidence type="ECO:0000259" key="1">
    <source>
        <dbReference type="Pfam" id="PF01425"/>
    </source>
</evidence>
<dbReference type="InterPro" id="IPR023631">
    <property type="entry name" value="Amidase_dom"/>
</dbReference>
<dbReference type="GO" id="GO:0016740">
    <property type="term" value="F:transferase activity"/>
    <property type="evidence" value="ECO:0007669"/>
    <property type="project" value="UniProtKB-KW"/>
</dbReference>
<dbReference type="Pfam" id="PF01425">
    <property type="entry name" value="Amidase"/>
    <property type="match status" value="2"/>
</dbReference>
<sequence>MPVCAGTFTLEEATIDQMQKAMKDGILTSQQLVMCYMQRTFQTQEYISSVMQLNPDVMTIAAKRDEQRKAGQVLGPLHGIPFTVKDNIATQDSMETTAGSYSLLGSIVPRDAFVVARLRAAAAVLFGKSTMSEWADMRSTGYSEGYSPRGGQPRSPYNLVFNPMGSSSGSAVGVAANAIAFSLGTETDGSGKTMALYHRSHAFVTNSASVISPAHKNGVVGIKPTVGLTSRDGVIPECEHQDTVGTFGRTVRDAVYALDAIYGVDPRDNYTEAQSGKTSSSGGYAQYLTNRTSLQNATFGIPWNSFWAIANEETKAQLGRLITLIQKNGGTIVNFTEITDHENVVNKAGWDWNWQGKIGHPEKSEYTVVLVDFYNNIKKYLSGLQNTKMRSLEDIIKFNYENDGIEGGNPFDGNYTMSGRYRVYHGIPAFRSGQDGFLMSNQTQGDRNSTYWQALNYMQNTTRSGIDGALSHNGKRLSGLLVPISVAQTYQIAAQAGYPMITIPAGVYSETGMPFGLGIMQTAFAEEELVRWASAIEDLQLTSDTLLKRTRPRWLRHLEKPIPIGREPKGN</sequence>
<keyword evidence="3" id="KW-1185">Reference proteome</keyword>
<feature type="domain" description="Amidase" evidence="1">
    <location>
        <begin position="32"/>
        <end position="191"/>
    </location>
</feature>
<dbReference type="Gene3D" id="3.90.1300.10">
    <property type="entry name" value="Amidase signature (AS) domain"/>
    <property type="match status" value="1"/>
</dbReference>
<reference evidence="2 3" key="1">
    <citation type="submission" date="2014-02" db="EMBL/GenBank/DDBJ databases">
        <title>The genome sequence of Colletotrichum fioriniae PJ7.</title>
        <authorList>
            <person name="Baroncelli R."/>
            <person name="Thon M.R."/>
        </authorList>
    </citation>
    <scope>NUCLEOTIDE SEQUENCE [LARGE SCALE GENOMIC DNA]</scope>
    <source>
        <strain evidence="2 3">PJ7</strain>
    </source>
</reference>
<protein>
    <submittedName>
        <fullName evidence="2">Glutamyl-tRNA(Gln) amidotransferase subunit A</fullName>
    </submittedName>
</protein>
<proteinExistence type="predicted"/>
<dbReference type="SUPFAM" id="SSF75304">
    <property type="entry name" value="Amidase signature (AS) enzymes"/>
    <property type="match status" value="1"/>
</dbReference>
<accession>A0A010QR73</accession>
<name>A0A010QR73_9PEZI</name>
<dbReference type="eggNOG" id="KOG1211">
    <property type="taxonomic scope" value="Eukaryota"/>
</dbReference>
<keyword evidence="2" id="KW-0808">Transferase</keyword>
<evidence type="ECO:0000313" key="2">
    <source>
        <dbReference type="EMBL" id="EXF79175.1"/>
    </source>
</evidence>
<dbReference type="HOGENOM" id="CLU_009600_14_4_1"/>
<dbReference type="Proteomes" id="UP000020467">
    <property type="component" value="Unassembled WGS sequence"/>
</dbReference>
<dbReference type="PANTHER" id="PTHR42678">
    <property type="entry name" value="AMIDASE"/>
    <property type="match status" value="1"/>
</dbReference>